<dbReference type="Pfam" id="PF00014">
    <property type="entry name" value="Kunitz_BPTI"/>
    <property type="match status" value="3"/>
</dbReference>
<reference evidence="16" key="1">
    <citation type="submission" date="2025-08" db="UniProtKB">
        <authorList>
            <consortium name="RefSeq"/>
        </authorList>
    </citation>
    <scope>IDENTIFICATION</scope>
</reference>
<feature type="domain" description="BPTI/Kunitz inhibitor" evidence="14">
    <location>
        <begin position="150"/>
        <end position="200"/>
    </location>
</feature>
<name>A0A6P7X6M0_9AMPH</name>
<dbReference type="GeneID" id="115460095"/>
<dbReference type="GO" id="GO:0007596">
    <property type="term" value="P:blood coagulation"/>
    <property type="evidence" value="ECO:0007669"/>
    <property type="project" value="UniProtKB-UniRule"/>
</dbReference>
<dbReference type="FunFam" id="4.10.410.10:FF:000011">
    <property type="entry name" value="Tissue factor pathway inhibitor"/>
    <property type="match status" value="1"/>
</dbReference>
<evidence type="ECO:0000256" key="10">
    <source>
        <dbReference type="ARBA" id="ARBA00023180"/>
    </source>
</evidence>
<dbReference type="FunCoup" id="A0A6P7X6M0">
    <property type="interactions" value="146"/>
</dbReference>
<keyword evidence="4 13" id="KW-0356">Hemostasis</keyword>
<dbReference type="PANTHER" id="PTHR10083:SF374">
    <property type="entry name" value="BPTI_KUNITZ INHIBITOR DOMAIN-CONTAINING PROTEIN"/>
    <property type="match status" value="1"/>
</dbReference>
<dbReference type="InterPro" id="IPR020901">
    <property type="entry name" value="Prtase_inh_Kunz-CS"/>
</dbReference>
<protein>
    <recommendedName>
        <fullName evidence="13">Tissue factor pathway inhibitor</fullName>
    </recommendedName>
</protein>
<keyword evidence="6" id="KW-0677">Repeat</keyword>
<dbReference type="InterPro" id="IPR036880">
    <property type="entry name" value="Kunitz_BPTI_sf"/>
</dbReference>
<dbReference type="FunFam" id="4.10.410.10:FF:000004">
    <property type="entry name" value="Tissue factor pathway inhibitor"/>
    <property type="match status" value="1"/>
</dbReference>
<gene>
    <name evidence="16" type="primary">LOC115460095</name>
</gene>
<evidence type="ECO:0000256" key="9">
    <source>
        <dbReference type="ARBA" id="ARBA00023157"/>
    </source>
</evidence>
<dbReference type="PROSITE" id="PS50279">
    <property type="entry name" value="BPTI_KUNITZ_2"/>
    <property type="match status" value="3"/>
</dbReference>
<dbReference type="InterPro" id="IPR008296">
    <property type="entry name" value="TFPI-like"/>
</dbReference>
<dbReference type="Proteomes" id="UP000515156">
    <property type="component" value="Chromosome 1"/>
</dbReference>
<dbReference type="InParanoid" id="A0A6P7X6M0"/>
<evidence type="ECO:0000256" key="2">
    <source>
        <dbReference type="ARBA" id="ARBA00022525"/>
    </source>
</evidence>
<dbReference type="RefSeq" id="XP_030045799.1">
    <property type="nucleotide sequence ID" value="XM_030189939.1"/>
</dbReference>
<evidence type="ECO:0000256" key="7">
    <source>
        <dbReference type="ARBA" id="ARBA00022900"/>
    </source>
</evidence>
<proteinExistence type="predicted"/>
<dbReference type="InterPro" id="IPR002223">
    <property type="entry name" value="Kunitz_BPTI"/>
</dbReference>
<evidence type="ECO:0000256" key="6">
    <source>
        <dbReference type="ARBA" id="ARBA00022737"/>
    </source>
</evidence>
<evidence type="ECO:0000256" key="5">
    <source>
        <dbReference type="ARBA" id="ARBA00022729"/>
    </source>
</evidence>
<dbReference type="PIRSF" id="PIRSF001620">
    <property type="entry name" value="TFPI"/>
    <property type="match status" value="1"/>
</dbReference>
<dbReference type="CDD" id="cd22617">
    <property type="entry name" value="Kunitz_TFPI2_2-like"/>
    <property type="match status" value="1"/>
</dbReference>
<dbReference type="KEGG" id="muo:115460095"/>
<feature type="chain" id="PRO_5028557470" description="Tissue factor pathway inhibitor" evidence="13">
    <location>
        <begin position="21"/>
        <end position="220"/>
    </location>
</feature>
<keyword evidence="15" id="KW-1185">Reference proteome</keyword>
<dbReference type="PROSITE" id="PS00280">
    <property type="entry name" value="BPTI_KUNITZ_1"/>
    <property type="match status" value="2"/>
</dbReference>
<organism evidence="15 16">
    <name type="scientific">Microcaecilia unicolor</name>
    <dbReference type="NCBI Taxonomy" id="1415580"/>
    <lineage>
        <taxon>Eukaryota</taxon>
        <taxon>Metazoa</taxon>
        <taxon>Chordata</taxon>
        <taxon>Craniata</taxon>
        <taxon>Vertebrata</taxon>
        <taxon>Euteleostomi</taxon>
        <taxon>Amphibia</taxon>
        <taxon>Gymnophiona</taxon>
        <taxon>Siphonopidae</taxon>
        <taxon>Microcaecilia</taxon>
    </lineage>
</organism>
<keyword evidence="10" id="KW-0325">Glycoprotein</keyword>
<keyword evidence="5 13" id="KW-0732">Signal</keyword>
<dbReference type="AlphaFoldDB" id="A0A6P7X6M0"/>
<keyword evidence="8 13" id="KW-0094">Blood coagulation</keyword>
<comment type="function">
    <text evidence="11">May play a role in the regulation of plasmin-mediated matrix remodeling. Inhibits trypsin, plasmin, factor VIIa/tissue factor and weakly factor Xa. Has no effect on thrombin.</text>
</comment>
<comment type="subunit">
    <text evidence="12">Finds in a complex with ABCB1, TFPI2 and PPP2R3C; leading to the dephosphorylation of ABCB1.</text>
</comment>
<feature type="domain" description="BPTI/Kunitz inhibitor" evidence="14">
    <location>
        <begin position="90"/>
        <end position="140"/>
    </location>
</feature>
<evidence type="ECO:0000256" key="4">
    <source>
        <dbReference type="ARBA" id="ARBA00022696"/>
    </source>
</evidence>
<evidence type="ECO:0000256" key="12">
    <source>
        <dbReference type="ARBA" id="ARBA00065443"/>
    </source>
</evidence>
<dbReference type="GO" id="GO:0004867">
    <property type="term" value="F:serine-type endopeptidase inhibitor activity"/>
    <property type="evidence" value="ECO:0007669"/>
    <property type="project" value="UniProtKB-UniRule"/>
</dbReference>
<evidence type="ECO:0000313" key="15">
    <source>
        <dbReference type="Proteomes" id="UP000515156"/>
    </source>
</evidence>
<dbReference type="CDD" id="cd22616">
    <property type="entry name" value="Kunitz_TFPI2_1-like"/>
    <property type="match status" value="1"/>
</dbReference>
<evidence type="ECO:0000256" key="13">
    <source>
        <dbReference type="PIRNR" id="PIRNR001620"/>
    </source>
</evidence>
<dbReference type="CDD" id="cd22615">
    <property type="entry name" value="Kunitz_TFPI1_TFPI2_3-like"/>
    <property type="match status" value="1"/>
</dbReference>
<keyword evidence="7 13" id="KW-0722">Serine protease inhibitor</keyword>
<evidence type="ECO:0000256" key="11">
    <source>
        <dbReference type="ARBA" id="ARBA00060238"/>
    </source>
</evidence>
<dbReference type="OrthoDB" id="5950222at2759"/>
<evidence type="ECO:0000313" key="16">
    <source>
        <dbReference type="RefSeq" id="XP_030045799.1"/>
    </source>
</evidence>
<dbReference type="InterPro" id="IPR050098">
    <property type="entry name" value="TFPI/VKTCI-like"/>
</dbReference>
<keyword evidence="3 13" id="KW-0646">Protease inhibitor</keyword>
<dbReference type="PANTHER" id="PTHR10083">
    <property type="entry name" value="KUNITZ-TYPE PROTEASE INHIBITOR-RELATED"/>
    <property type="match status" value="1"/>
</dbReference>
<comment type="subcellular location">
    <subcellularLocation>
        <location evidence="1 13">Secreted</location>
    </subcellularLocation>
</comment>
<evidence type="ECO:0000256" key="8">
    <source>
        <dbReference type="ARBA" id="ARBA00023084"/>
    </source>
</evidence>
<feature type="signal peptide" evidence="13">
    <location>
        <begin position="1"/>
        <end position="20"/>
    </location>
</feature>
<dbReference type="FunFam" id="4.10.410.10:FF:000018">
    <property type="entry name" value="Tissue factor pathway inhibitor"/>
    <property type="match status" value="1"/>
</dbReference>
<evidence type="ECO:0000259" key="14">
    <source>
        <dbReference type="PROSITE" id="PS50279"/>
    </source>
</evidence>
<dbReference type="GO" id="GO:0005615">
    <property type="term" value="C:extracellular space"/>
    <property type="evidence" value="ECO:0007669"/>
    <property type="project" value="TreeGrafter"/>
</dbReference>
<evidence type="ECO:0000256" key="1">
    <source>
        <dbReference type="ARBA" id="ARBA00004613"/>
    </source>
</evidence>
<dbReference type="Gene3D" id="4.10.410.10">
    <property type="entry name" value="Pancreatic trypsin inhibitor Kunitz domain"/>
    <property type="match status" value="3"/>
</dbReference>
<keyword evidence="9" id="KW-1015">Disulfide bond</keyword>
<dbReference type="SUPFAM" id="SSF57362">
    <property type="entry name" value="BPTI-like"/>
    <property type="match status" value="3"/>
</dbReference>
<feature type="domain" description="BPTI/Kunitz inhibitor" evidence="14">
    <location>
        <begin position="30"/>
        <end position="80"/>
    </location>
</feature>
<keyword evidence="2" id="KW-0964">Secreted</keyword>
<dbReference type="PRINTS" id="PR00759">
    <property type="entry name" value="BASICPTASE"/>
</dbReference>
<dbReference type="SMART" id="SM00131">
    <property type="entry name" value="KU"/>
    <property type="match status" value="3"/>
</dbReference>
<accession>A0A6P7X6M0</accession>
<evidence type="ECO:0000256" key="3">
    <source>
        <dbReference type="ARBA" id="ARBA00022690"/>
    </source>
</evidence>
<sequence length="220" mass="24969">MVSASLRPLLGVSLVLQVLGMKLLDNREICLLPSDDGPCRALHTRYYYDRYTQSCEEFTYGGCEGNANNFLTLEDCETACWMIKKVPKICRLEADTGPCRASIKKYFYNLISKRCEEFVYGGCYGNDNNFNDEASCMNFCEPKKAAPFFCYSQEDKGSCSASVTRYFYNMETKACEEFTYTGCGGNSNNFVTLKDCNNMCKKAGKSRHWLPKTTPQKLIE</sequence>